<keyword evidence="1" id="KW-0812">Transmembrane</keyword>
<protein>
    <recommendedName>
        <fullName evidence="4">YbbR-like protein</fullName>
    </recommendedName>
</protein>
<proteinExistence type="predicted"/>
<dbReference type="Gene3D" id="2.170.120.40">
    <property type="entry name" value="YbbR-like domain"/>
    <property type="match status" value="2"/>
</dbReference>
<dbReference type="AlphaFoldDB" id="A0A9D1XCD7"/>
<dbReference type="EMBL" id="DXEK01000054">
    <property type="protein sequence ID" value="HIX76620.1"/>
    <property type="molecule type" value="Genomic_DNA"/>
</dbReference>
<reference evidence="2" key="2">
    <citation type="submission" date="2021-04" db="EMBL/GenBank/DDBJ databases">
        <authorList>
            <person name="Gilroy R."/>
        </authorList>
    </citation>
    <scope>NUCLEOTIDE SEQUENCE</scope>
    <source>
        <strain evidence="2">CHK183-1962</strain>
    </source>
</reference>
<comment type="caution">
    <text evidence="2">The sequence shown here is derived from an EMBL/GenBank/DDBJ whole genome shotgun (WGS) entry which is preliminary data.</text>
</comment>
<dbReference type="PANTHER" id="PTHR37804">
    <property type="entry name" value="CDAA REGULATORY PROTEIN CDAR"/>
    <property type="match status" value="1"/>
</dbReference>
<dbReference type="InterPro" id="IPR012505">
    <property type="entry name" value="YbbR"/>
</dbReference>
<evidence type="ECO:0000313" key="2">
    <source>
        <dbReference type="EMBL" id="HIX76620.1"/>
    </source>
</evidence>
<organism evidence="2 3">
    <name type="scientific">Candidatus Fusicatenibacter merdavium</name>
    <dbReference type="NCBI Taxonomy" id="2838600"/>
    <lineage>
        <taxon>Bacteria</taxon>
        <taxon>Bacillati</taxon>
        <taxon>Bacillota</taxon>
        <taxon>Clostridia</taxon>
        <taxon>Lachnospirales</taxon>
        <taxon>Lachnospiraceae</taxon>
        <taxon>Fusicatenibacter</taxon>
    </lineage>
</organism>
<dbReference type="Proteomes" id="UP000886890">
    <property type="component" value="Unassembled WGS sequence"/>
</dbReference>
<dbReference type="InterPro" id="IPR053154">
    <property type="entry name" value="c-di-AMP_regulator"/>
</dbReference>
<keyword evidence="1" id="KW-0472">Membrane</keyword>
<reference evidence="2" key="1">
    <citation type="journal article" date="2021" name="PeerJ">
        <title>Extensive microbial diversity within the chicken gut microbiome revealed by metagenomics and culture.</title>
        <authorList>
            <person name="Gilroy R."/>
            <person name="Ravi A."/>
            <person name="Getino M."/>
            <person name="Pursley I."/>
            <person name="Horton D.L."/>
            <person name="Alikhan N.F."/>
            <person name="Baker D."/>
            <person name="Gharbi K."/>
            <person name="Hall N."/>
            <person name="Watson M."/>
            <person name="Adriaenssens E.M."/>
            <person name="Foster-Nyarko E."/>
            <person name="Jarju S."/>
            <person name="Secka A."/>
            <person name="Antonio M."/>
            <person name="Oren A."/>
            <person name="Chaudhuri R.R."/>
            <person name="La Ragione R."/>
            <person name="Hildebrand F."/>
            <person name="Pallen M.J."/>
        </authorList>
    </citation>
    <scope>NUCLEOTIDE SEQUENCE</scope>
    <source>
        <strain evidence="2">CHK183-1962</strain>
    </source>
</reference>
<evidence type="ECO:0000313" key="3">
    <source>
        <dbReference type="Proteomes" id="UP000886890"/>
    </source>
</evidence>
<gene>
    <name evidence="2" type="ORF">H9734_03360</name>
</gene>
<dbReference type="PANTHER" id="PTHR37804:SF1">
    <property type="entry name" value="CDAA REGULATORY PROTEIN CDAR"/>
    <property type="match status" value="1"/>
</dbReference>
<evidence type="ECO:0000256" key="1">
    <source>
        <dbReference type="SAM" id="Phobius"/>
    </source>
</evidence>
<name>A0A9D1XCD7_9FIRM</name>
<keyword evidence="1" id="KW-1133">Transmembrane helix</keyword>
<feature type="transmembrane region" description="Helical" evidence="1">
    <location>
        <begin position="9"/>
        <end position="26"/>
    </location>
</feature>
<dbReference type="Gene3D" id="2.170.120.30">
    <property type="match status" value="2"/>
</dbReference>
<evidence type="ECO:0008006" key="4">
    <source>
        <dbReference type="Google" id="ProtNLM"/>
    </source>
</evidence>
<accession>A0A9D1XCD7</accession>
<dbReference type="Pfam" id="PF07949">
    <property type="entry name" value="YbbR"/>
    <property type="match status" value="2"/>
</dbReference>
<sequence>MKEKILNNLPLKIISIIIAIVIWYVVTSVSDPIVTRTFSDIPVQITNASYIAEGRKTYQVSEQYQSIAVSIKGNRSVVNGVTADDITVTADLTQIVTMDTDPVYVPVTAVCSGISSNSNVTIHTQTATIPIEIEDVDSAQFPISVDVGDTQPAKEYEIGEQTADPDTITISGPESLIQKISSVVAKVDVSGMSQSGTVKGTLVVIDKNLDEMSETQMNFLTFETGSREVDVNIVLWRKQTGIQLEAEYTGTPEHGYQVTDITTTPEEITVAGSDEALSALAANGNKLTIPAELINIDGQSSDTDITVDIGDVLSDDSDMMITSSAETVTVHVSILPNGSQEYQLDVDQIQRKNLGSNLTVQYDQTKIPVRIKASDEDLETFDISQVTASIDFSGLSAGDYQVPVRIDLPDDYELVSGGDDENGEVTVTVHLREKTDTSASTSTNTN</sequence>